<evidence type="ECO:0000313" key="4">
    <source>
        <dbReference type="Proteomes" id="UP000502823"/>
    </source>
</evidence>
<dbReference type="InterPro" id="IPR036179">
    <property type="entry name" value="Ig-like_dom_sf"/>
</dbReference>
<accession>A0A6L2QA09</accession>
<dbReference type="InterPro" id="IPR013783">
    <property type="entry name" value="Ig-like_fold"/>
</dbReference>
<name>A0A6L2QA09_COPFO</name>
<sequence>MCVRVYSNSVNEAMNICLQHHKSDSQEVTLKNVNLKASGTYRCEVSGEAPLFTSVHGEGRMEVVALPEEGPHITGQERMYQVGDVISLNCTSGKSFPAARLTWYINGSPVMPDYNAVVQHHGLMTSVVGLNLEVMPHHFLSGHMQIRCVATISTTPQHGHHDRALPLEDNREVFLLSRHE</sequence>
<dbReference type="InterPro" id="IPR013162">
    <property type="entry name" value="CD80_C2-set"/>
</dbReference>
<feature type="domain" description="Ig-like" evidence="2">
    <location>
        <begin position="71"/>
        <end position="108"/>
    </location>
</feature>
<evidence type="ECO:0000256" key="1">
    <source>
        <dbReference type="ARBA" id="ARBA00023157"/>
    </source>
</evidence>
<comment type="caution">
    <text evidence="3">The sequence shown here is derived from an EMBL/GenBank/DDBJ whole genome shotgun (WGS) entry which is preliminary data.</text>
</comment>
<protein>
    <recommendedName>
        <fullName evidence="2">Ig-like domain-containing protein</fullName>
    </recommendedName>
</protein>
<dbReference type="PROSITE" id="PS50835">
    <property type="entry name" value="IG_LIKE"/>
    <property type="match status" value="1"/>
</dbReference>
<dbReference type="InParanoid" id="A0A6L2QA09"/>
<dbReference type="SUPFAM" id="SSF48726">
    <property type="entry name" value="Immunoglobulin"/>
    <property type="match status" value="1"/>
</dbReference>
<evidence type="ECO:0000313" key="3">
    <source>
        <dbReference type="EMBL" id="GFG38647.1"/>
    </source>
</evidence>
<evidence type="ECO:0000259" key="2">
    <source>
        <dbReference type="PROSITE" id="PS50835"/>
    </source>
</evidence>
<gene>
    <name evidence="3" type="ORF">Cfor_09236</name>
</gene>
<dbReference type="InterPro" id="IPR007110">
    <property type="entry name" value="Ig-like_dom"/>
</dbReference>
<dbReference type="EMBL" id="BLKM01000799">
    <property type="protein sequence ID" value="GFG38647.1"/>
    <property type="molecule type" value="Genomic_DNA"/>
</dbReference>
<dbReference type="AlphaFoldDB" id="A0A6L2QA09"/>
<dbReference type="PANTHER" id="PTHR21261">
    <property type="entry name" value="BEAT PROTEIN"/>
    <property type="match status" value="1"/>
</dbReference>
<dbReference type="PANTHER" id="PTHR21261:SF14">
    <property type="entry name" value="BEATEN PATH IV, ISOFORM B"/>
    <property type="match status" value="1"/>
</dbReference>
<organism evidence="3 4">
    <name type="scientific">Coptotermes formosanus</name>
    <name type="common">Formosan subterranean termite</name>
    <dbReference type="NCBI Taxonomy" id="36987"/>
    <lineage>
        <taxon>Eukaryota</taxon>
        <taxon>Metazoa</taxon>
        <taxon>Ecdysozoa</taxon>
        <taxon>Arthropoda</taxon>
        <taxon>Hexapoda</taxon>
        <taxon>Insecta</taxon>
        <taxon>Pterygota</taxon>
        <taxon>Neoptera</taxon>
        <taxon>Polyneoptera</taxon>
        <taxon>Dictyoptera</taxon>
        <taxon>Blattodea</taxon>
        <taxon>Blattoidea</taxon>
        <taxon>Termitoidae</taxon>
        <taxon>Rhinotermitidae</taxon>
        <taxon>Coptotermes</taxon>
    </lineage>
</organism>
<dbReference type="OrthoDB" id="6415662at2759"/>
<dbReference type="Pfam" id="PF08205">
    <property type="entry name" value="C2-set_2"/>
    <property type="match status" value="1"/>
</dbReference>
<proteinExistence type="predicted"/>
<reference evidence="4" key="1">
    <citation type="submission" date="2020-01" db="EMBL/GenBank/DDBJ databases">
        <title>Draft genome sequence of the Termite Coptotermes fromosanus.</title>
        <authorList>
            <person name="Itakura S."/>
            <person name="Yosikawa Y."/>
            <person name="Umezawa K."/>
        </authorList>
    </citation>
    <scope>NUCLEOTIDE SEQUENCE [LARGE SCALE GENOMIC DNA]</scope>
</reference>
<keyword evidence="1" id="KW-1015">Disulfide bond</keyword>
<dbReference type="Proteomes" id="UP000502823">
    <property type="component" value="Unassembled WGS sequence"/>
</dbReference>
<dbReference type="Gene3D" id="2.60.40.10">
    <property type="entry name" value="Immunoglobulins"/>
    <property type="match status" value="1"/>
</dbReference>
<keyword evidence="4" id="KW-1185">Reference proteome</keyword>